<reference evidence="1 2" key="1">
    <citation type="journal article" date="2020" name="BMC Genomics">
        <title>Intraspecific diversification of the crop wild relative Brassica cretica Lam. using demographic model selection.</title>
        <authorList>
            <person name="Kioukis A."/>
            <person name="Michalopoulou V.A."/>
            <person name="Briers L."/>
            <person name="Pirintsos S."/>
            <person name="Studholme D.J."/>
            <person name="Pavlidis P."/>
            <person name="Sarris P.F."/>
        </authorList>
    </citation>
    <scope>NUCLEOTIDE SEQUENCE [LARGE SCALE GENOMIC DNA]</scope>
    <source>
        <strain evidence="2">cv. PFS-1207/04</strain>
    </source>
</reference>
<dbReference type="Proteomes" id="UP000266723">
    <property type="component" value="Unassembled WGS sequence"/>
</dbReference>
<dbReference type="EMBL" id="QGKV02000299">
    <property type="protein sequence ID" value="KAF3595352.1"/>
    <property type="molecule type" value="Genomic_DNA"/>
</dbReference>
<gene>
    <name evidence="1" type="ORF">DY000_02022183</name>
</gene>
<sequence>MLLPFAFSEVSSPESVPSPAHTTVDGMTRSYSEWAFQRLLKEISGSNQTNNAIDRPAPSDMLVKPILLRFSYATFLDAQGNLKVWFWIQRFVPTSHGQNISFEGWYRADKEDKATEKL</sequence>
<accession>A0ABQ7EE49</accession>
<comment type="caution">
    <text evidence="1">The sequence shown here is derived from an EMBL/GenBank/DDBJ whole genome shotgun (WGS) entry which is preliminary data.</text>
</comment>
<keyword evidence="2" id="KW-1185">Reference proteome</keyword>
<protein>
    <submittedName>
        <fullName evidence="1">Uncharacterized protein</fullName>
    </submittedName>
</protein>
<evidence type="ECO:0000313" key="2">
    <source>
        <dbReference type="Proteomes" id="UP000266723"/>
    </source>
</evidence>
<name>A0ABQ7EE49_BRACR</name>
<organism evidence="1 2">
    <name type="scientific">Brassica cretica</name>
    <name type="common">Mustard</name>
    <dbReference type="NCBI Taxonomy" id="69181"/>
    <lineage>
        <taxon>Eukaryota</taxon>
        <taxon>Viridiplantae</taxon>
        <taxon>Streptophyta</taxon>
        <taxon>Embryophyta</taxon>
        <taxon>Tracheophyta</taxon>
        <taxon>Spermatophyta</taxon>
        <taxon>Magnoliopsida</taxon>
        <taxon>eudicotyledons</taxon>
        <taxon>Gunneridae</taxon>
        <taxon>Pentapetalae</taxon>
        <taxon>rosids</taxon>
        <taxon>malvids</taxon>
        <taxon>Brassicales</taxon>
        <taxon>Brassicaceae</taxon>
        <taxon>Brassiceae</taxon>
        <taxon>Brassica</taxon>
    </lineage>
</organism>
<proteinExistence type="predicted"/>
<evidence type="ECO:0000313" key="1">
    <source>
        <dbReference type="EMBL" id="KAF3595352.1"/>
    </source>
</evidence>